<sequence>MNFLPGAFAGPIPNSRHCQDAEKPSTASRGEIADVRDRYSDRVFGDCRDWPTRACLLVRAVAAALVVGTG</sequence>
<dbReference type="RefSeq" id="WP_193685851.1">
    <property type="nucleotide sequence ID" value="NZ_CP062941.1"/>
</dbReference>
<evidence type="ECO:0000256" key="1">
    <source>
        <dbReference type="SAM" id="MobiDB-lite"/>
    </source>
</evidence>
<protein>
    <submittedName>
        <fullName evidence="2">Uncharacterized protein</fullName>
    </submittedName>
</protein>
<evidence type="ECO:0000313" key="2">
    <source>
        <dbReference type="EMBL" id="QOL48808.1"/>
    </source>
</evidence>
<dbReference type="KEGG" id="mlir:LPB04_17890"/>
<dbReference type="Proteomes" id="UP000593875">
    <property type="component" value="Chromosome"/>
</dbReference>
<name>A0A7L9U1I3_9BURK</name>
<evidence type="ECO:0000313" key="3">
    <source>
        <dbReference type="Proteomes" id="UP000593875"/>
    </source>
</evidence>
<dbReference type="AlphaFoldDB" id="A0A7L9U1I3"/>
<organism evidence="2 3">
    <name type="scientific">Massilia litorea</name>
    <dbReference type="NCBI Taxonomy" id="2769491"/>
    <lineage>
        <taxon>Bacteria</taxon>
        <taxon>Pseudomonadati</taxon>
        <taxon>Pseudomonadota</taxon>
        <taxon>Betaproteobacteria</taxon>
        <taxon>Burkholderiales</taxon>
        <taxon>Oxalobacteraceae</taxon>
        <taxon>Telluria group</taxon>
        <taxon>Massilia</taxon>
    </lineage>
</organism>
<feature type="region of interest" description="Disordered" evidence="1">
    <location>
        <begin position="1"/>
        <end position="32"/>
    </location>
</feature>
<proteinExistence type="predicted"/>
<gene>
    <name evidence="2" type="ORF">LPB04_17890</name>
</gene>
<dbReference type="EMBL" id="CP062941">
    <property type="protein sequence ID" value="QOL48808.1"/>
    <property type="molecule type" value="Genomic_DNA"/>
</dbReference>
<reference evidence="2 3" key="1">
    <citation type="submission" date="2020-10" db="EMBL/GenBank/DDBJ databases">
        <title>Genome sequencing of Massilia sp. LPB0304.</title>
        <authorList>
            <person name="Kim J."/>
        </authorList>
    </citation>
    <scope>NUCLEOTIDE SEQUENCE [LARGE SCALE GENOMIC DNA]</scope>
    <source>
        <strain evidence="2 3">LPB0304</strain>
    </source>
</reference>
<keyword evidence="3" id="KW-1185">Reference proteome</keyword>
<accession>A0A7L9U1I3</accession>